<dbReference type="RefSeq" id="WP_131308129.1">
    <property type="nucleotide sequence ID" value="NZ_SJFN01000010.1"/>
</dbReference>
<keyword evidence="2" id="KW-1185">Reference proteome</keyword>
<proteinExistence type="predicted"/>
<organism evidence="1 2">
    <name type="scientific">Siculibacillus lacustris</name>
    <dbReference type="NCBI Taxonomy" id="1549641"/>
    <lineage>
        <taxon>Bacteria</taxon>
        <taxon>Pseudomonadati</taxon>
        <taxon>Pseudomonadota</taxon>
        <taxon>Alphaproteobacteria</taxon>
        <taxon>Hyphomicrobiales</taxon>
        <taxon>Ancalomicrobiaceae</taxon>
        <taxon>Siculibacillus</taxon>
    </lineage>
</organism>
<name>A0A4Q9VU84_9HYPH</name>
<dbReference type="Proteomes" id="UP000292781">
    <property type="component" value="Unassembled WGS sequence"/>
</dbReference>
<sequence>MPRADSPIVCYDLDAISKFFRSVAMAIALQRHSQMTWHTKNDSTVLNIYYSLLFWKEPPGTFEIETSSRREIQDAIDHLHQQFMFRWIDELNGHGPKAAHAYVDWARRERKFAHDAFLAMGRDTTEINRMVVAELEGGIANMAMIELAATVGIAAIGLGAPMALAAIAAEGGGVSALCVWGLSPGASGLAYGAVSTGFSMGKALVKTWEDATSASVAAVSFEAGKGVTSELGGRASEYGGHLALQHASKAEQIIKSAEGLIRQHSERLGLEGLRRAAIRKSQGILRASTEQAARQQGVLTQASRLATGYKIVGKAFPVVFAAWDVLDGIRDYNETMAQLAH</sequence>
<dbReference type="AlphaFoldDB" id="A0A4Q9VU84"/>
<dbReference type="EMBL" id="SJFN01000010">
    <property type="protein sequence ID" value="TBW38693.1"/>
    <property type="molecule type" value="Genomic_DNA"/>
</dbReference>
<protein>
    <submittedName>
        <fullName evidence="1">Uncharacterized protein</fullName>
    </submittedName>
</protein>
<gene>
    <name evidence="1" type="ORF">EYW49_08315</name>
</gene>
<evidence type="ECO:0000313" key="1">
    <source>
        <dbReference type="EMBL" id="TBW38693.1"/>
    </source>
</evidence>
<evidence type="ECO:0000313" key="2">
    <source>
        <dbReference type="Proteomes" id="UP000292781"/>
    </source>
</evidence>
<reference evidence="1 2" key="1">
    <citation type="submission" date="2019-02" db="EMBL/GenBank/DDBJ databases">
        <title>Siculibacillus lacustris gen. nov., sp. nov., a new rosette-forming bacterium isolated from a freshwater crater lake (Lake St. Ana, Romania).</title>
        <authorList>
            <person name="Felfoldi T."/>
            <person name="Marton Z."/>
            <person name="Szabo A."/>
            <person name="Mentes A."/>
            <person name="Boka K."/>
            <person name="Marialigeti K."/>
            <person name="Mathe I."/>
            <person name="Koncz M."/>
            <person name="Schumann P."/>
            <person name="Toth E."/>
        </authorList>
    </citation>
    <scope>NUCLEOTIDE SEQUENCE [LARGE SCALE GENOMIC DNA]</scope>
    <source>
        <strain evidence="1 2">SA-279</strain>
    </source>
</reference>
<accession>A0A4Q9VU84</accession>
<comment type="caution">
    <text evidence="1">The sequence shown here is derived from an EMBL/GenBank/DDBJ whole genome shotgun (WGS) entry which is preliminary data.</text>
</comment>
<dbReference type="OrthoDB" id="7375314at2"/>